<proteinExistence type="predicted"/>
<dbReference type="EMBL" id="KN833004">
    <property type="protein sequence ID" value="KIM80346.1"/>
    <property type="molecule type" value="Genomic_DNA"/>
</dbReference>
<dbReference type="InterPro" id="IPR036047">
    <property type="entry name" value="F-box-like_dom_sf"/>
</dbReference>
<dbReference type="AlphaFoldDB" id="A0A0C3FLG8"/>
<reference evidence="1 2" key="1">
    <citation type="submission" date="2014-04" db="EMBL/GenBank/DDBJ databases">
        <authorList>
            <consortium name="DOE Joint Genome Institute"/>
            <person name="Kuo A."/>
            <person name="Tarkka M."/>
            <person name="Buscot F."/>
            <person name="Kohler A."/>
            <person name="Nagy L.G."/>
            <person name="Floudas D."/>
            <person name="Copeland A."/>
            <person name="Barry K.W."/>
            <person name="Cichocki N."/>
            <person name="Veneault-Fourrey C."/>
            <person name="LaButti K."/>
            <person name="Lindquist E.A."/>
            <person name="Lipzen A."/>
            <person name="Lundell T."/>
            <person name="Morin E."/>
            <person name="Murat C."/>
            <person name="Sun H."/>
            <person name="Tunlid A."/>
            <person name="Henrissat B."/>
            <person name="Grigoriev I.V."/>
            <person name="Hibbett D.S."/>
            <person name="Martin F."/>
            <person name="Nordberg H.P."/>
            <person name="Cantor M.N."/>
            <person name="Hua S.X."/>
        </authorList>
    </citation>
    <scope>NUCLEOTIDE SEQUENCE [LARGE SCALE GENOMIC DNA]</scope>
    <source>
        <strain evidence="1 2">F 1598</strain>
    </source>
</reference>
<dbReference type="SUPFAM" id="SSF81383">
    <property type="entry name" value="F-box domain"/>
    <property type="match status" value="1"/>
</dbReference>
<dbReference type="HOGENOM" id="CLU_021164_5_0_1"/>
<dbReference type="STRING" id="765440.A0A0C3FLG8"/>
<reference evidence="2" key="2">
    <citation type="submission" date="2015-01" db="EMBL/GenBank/DDBJ databases">
        <title>Evolutionary Origins and Diversification of the Mycorrhizal Mutualists.</title>
        <authorList>
            <consortium name="DOE Joint Genome Institute"/>
            <consortium name="Mycorrhizal Genomics Consortium"/>
            <person name="Kohler A."/>
            <person name="Kuo A."/>
            <person name="Nagy L.G."/>
            <person name="Floudas D."/>
            <person name="Copeland A."/>
            <person name="Barry K.W."/>
            <person name="Cichocki N."/>
            <person name="Veneault-Fourrey C."/>
            <person name="LaButti K."/>
            <person name="Lindquist E.A."/>
            <person name="Lipzen A."/>
            <person name="Lundell T."/>
            <person name="Morin E."/>
            <person name="Murat C."/>
            <person name="Riley R."/>
            <person name="Ohm R."/>
            <person name="Sun H."/>
            <person name="Tunlid A."/>
            <person name="Henrissat B."/>
            <person name="Grigoriev I.V."/>
            <person name="Hibbett D.S."/>
            <person name="Martin F."/>
        </authorList>
    </citation>
    <scope>NUCLEOTIDE SEQUENCE [LARGE SCALE GENOMIC DNA]</scope>
    <source>
        <strain evidence="2">F 1598</strain>
    </source>
</reference>
<dbReference type="Gene3D" id="3.80.10.10">
    <property type="entry name" value="Ribonuclease Inhibitor"/>
    <property type="match status" value="1"/>
</dbReference>
<evidence type="ECO:0000313" key="2">
    <source>
        <dbReference type="Proteomes" id="UP000054166"/>
    </source>
</evidence>
<sequence>MPPTSQSLSLSTNPHRILTIPELLDLVFSFLDERSNTRNACVCKIWSSIALSVIWRDVHDLGRLVGLLGLLRKRLDSTYELVDPPQVTDWVRFSLYASFIRHLHYNIHSPTHKHLHRSVFDEIAWNRLQLMVLPNLRTLEWITGNLNDLKMSLIFMHHQVQRFIVWVPFEEEGIRLYGIVTSEARYLQDVAARMPNLTYLDLRMDVPSSLVTTPVTTLLTALPALQTVILPVYHHTTAILNSVSMLPNLGTLRWIRGPGDGSVDDVQQVAPTLTENTFPTLWELWLSATLGDTKSFLENKFTPTKLIYLYVESPCLQNTEEVGTFLKCVAANCQKLESLYLGLLWFDFPGVYTARQDQGCITFETIKPLLACPNLVAFELTHDHPVDITQSDIETLASSWPSLQKFCLAWHPLKLDTPSITLRALLPFARHCPNLRTLGLFIDASTTDPLTSLPLTSADVKTYNIQRFRNLTSLSFGVSSIENEGAVALFLSRLCPLGCQIHSNVPWTTLIEKEFEGDDIDMGTYLMAKELFEEVTRRCTKWNEVGRTLPLLTRSRMEEWGSWRALMNEVAYLRVRNQMLTNGVGQAVEKKAL</sequence>
<accession>A0A0C3FLG8</accession>
<dbReference type="Proteomes" id="UP000054166">
    <property type="component" value="Unassembled WGS sequence"/>
</dbReference>
<protein>
    <recommendedName>
        <fullName evidence="3">F-box domain-containing protein</fullName>
    </recommendedName>
</protein>
<dbReference type="GO" id="GO:0005634">
    <property type="term" value="C:nucleus"/>
    <property type="evidence" value="ECO:0007669"/>
    <property type="project" value="TreeGrafter"/>
</dbReference>
<dbReference type="PANTHER" id="PTHR16134:SF119">
    <property type="entry name" value="AT02038P-RELATED"/>
    <property type="match status" value="1"/>
</dbReference>
<dbReference type="SUPFAM" id="SSF52047">
    <property type="entry name" value="RNI-like"/>
    <property type="match status" value="1"/>
</dbReference>
<dbReference type="PANTHER" id="PTHR16134">
    <property type="entry name" value="F-BOX/TPR REPEAT PROTEIN POF3"/>
    <property type="match status" value="1"/>
</dbReference>
<keyword evidence="2" id="KW-1185">Reference proteome</keyword>
<organism evidence="1 2">
    <name type="scientific">Piloderma croceum (strain F 1598)</name>
    <dbReference type="NCBI Taxonomy" id="765440"/>
    <lineage>
        <taxon>Eukaryota</taxon>
        <taxon>Fungi</taxon>
        <taxon>Dikarya</taxon>
        <taxon>Basidiomycota</taxon>
        <taxon>Agaricomycotina</taxon>
        <taxon>Agaricomycetes</taxon>
        <taxon>Agaricomycetidae</taxon>
        <taxon>Atheliales</taxon>
        <taxon>Atheliaceae</taxon>
        <taxon>Piloderma</taxon>
    </lineage>
</organism>
<gene>
    <name evidence="1" type="ORF">PILCRDRAFT_822473</name>
</gene>
<dbReference type="GO" id="GO:0005829">
    <property type="term" value="C:cytosol"/>
    <property type="evidence" value="ECO:0007669"/>
    <property type="project" value="TreeGrafter"/>
</dbReference>
<evidence type="ECO:0008006" key="3">
    <source>
        <dbReference type="Google" id="ProtNLM"/>
    </source>
</evidence>
<dbReference type="OrthoDB" id="3155496at2759"/>
<dbReference type="InterPro" id="IPR032675">
    <property type="entry name" value="LRR_dom_sf"/>
</dbReference>
<evidence type="ECO:0000313" key="1">
    <source>
        <dbReference type="EMBL" id="KIM80346.1"/>
    </source>
</evidence>
<dbReference type="InParanoid" id="A0A0C3FLG8"/>
<name>A0A0C3FLG8_PILCF</name>